<organism evidence="3">
    <name type="scientific">Caenorhabditis remanei</name>
    <name type="common">Caenorhabditis vulgaris</name>
    <dbReference type="NCBI Taxonomy" id="31234"/>
    <lineage>
        <taxon>Eukaryota</taxon>
        <taxon>Metazoa</taxon>
        <taxon>Ecdysozoa</taxon>
        <taxon>Nematoda</taxon>
        <taxon>Chromadorea</taxon>
        <taxon>Rhabditida</taxon>
        <taxon>Rhabditina</taxon>
        <taxon>Rhabditomorpha</taxon>
        <taxon>Rhabditoidea</taxon>
        <taxon>Rhabditidae</taxon>
        <taxon>Peloderinae</taxon>
        <taxon>Caenorhabditis</taxon>
    </lineage>
</organism>
<evidence type="ECO:0000313" key="2">
    <source>
        <dbReference type="EMBL" id="EFP10181.1"/>
    </source>
</evidence>
<dbReference type="InParanoid" id="E3NN59"/>
<gene>
    <name evidence="2" type="ORF">CRE_21614</name>
</gene>
<accession>E3NN59</accession>
<dbReference type="AlphaFoldDB" id="E3NN59"/>
<dbReference type="EMBL" id="DS269160">
    <property type="protein sequence ID" value="EFP10181.1"/>
    <property type="molecule type" value="Genomic_DNA"/>
</dbReference>
<name>E3NN59_CAERE</name>
<dbReference type="Proteomes" id="UP000008281">
    <property type="component" value="Unassembled WGS sequence"/>
</dbReference>
<dbReference type="HOGENOM" id="CLU_1391431_0_0_1"/>
<protein>
    <submittedName>
        <fullName evidence="2">Uncharacterized protein</fullName>
    </submittedName>
</protein>
<proteinExistence type="predicted"/>
<feature type="region of interest" description="Disordered" evidence="1">
    <location>
        <begin position="175"/>
        <end position="196"/>
    </location>
</feature>
<evidence type="ECO:0000313" key="3">
    <source>
        <dbReference type="Proteomes" id="UP000008281"/>
    </source>
</evidence>
<sequence length="196" mass="23258">MFPGNVNCSCSAETIRSPYVSFFYTIWKMTVEKMEGCSWGTACETVNLVKYKKEVKEFLEKSSNEVWEKLKEIIQSYESKEADEKILAEAQYKIVQLFKEEKNTEKERIMAESRMEADEIWEKLKELIQSYVKKEIDETILTEAQNEITQFFEEEKKKERERRMVESRMEVKANLPYVDEEEDDRSIPTPLPTTDL</sequence>
<keyword evidence="3" id="KW-1185">Reference proteome</keyword>
<reference evidence="2" key="1">
    <citation type="submission" date="2007-07" db="EMBL/GenBank/DDBJ databases">
        <title>PCAP assembly of the Caenorhabditis remanei genome.</title>
        <authorList>
            <consortium name="The Caenorhabditis remanei Sequencing Consortium"/>
            <person name="Wilson R.K."/>
        </authorList>
    </citation>
    <scope>NUCLEOTIDE SEQUENCE [LARGE SCALE GENOMIC DNA]</scope>
    <source>
        <strain evidence="2">PB4641</strain>
    </source>
</reference>
<evidence type="ECO:0000256" key="1">
    <source>
        <dbReference type="SAM" id="MobiDB-lite"/>
    </source>
</evidence>